<evidence type="ECO:0000313" key="1">
    <source>
        <dbReference type="EMBL" id="KAH7865815.1"/>
    </source>
</evidence>
<dbReference type="Proteomes" id="UP000828048">
    <property type="component" value="Chromosome 9"/>
</dbReference>
<dbReference type="EMBL" id="CM037159">
    <property type="protein sequence ID" value="KAH7865815.1"/>
    <property type="molecule type" value="Genomic_DNA"/>
</dbReference>
<reference evidence="1 2" key="1">
    <citation type="journal article" date="2021" name="Hortic Res">
        <title>High-quality reference genome and annotation aids understanding of berry development for evergreen blueberry (Vaccinium darrowii).</title>
        <authorList>
            <person name="Yu J."/>
            <person name="Hulse-Kemp A.M."/>
            <person name="Babiker E."/>
            <person name="Staton M."/>
        </authorList>
    </citation>
    <scope>NUCLEOTIDE SEQUENCE [LARGE SCALE GENOMIC DNA]</scope>
    <source>
        <strain evidence="2">cv. NJ 8807/NJ 8810</strain>
        <tissue evidence="1">Young leaf</tissue>
    </source>
</reference>
<accession>A0ACB7ZJN2</accession>
<organism evidence="1 2">
    <name type="scientific">Vaccinium darrowii</name>
    <dbReference type="NCBI Taxonomy" id="229202"/>
    <lineage>
        <taxon>Eukaryota</taxon>
        <taxon>Viridiplantae</taxon>
        <taxon>Streptophyta</taxon>
        <taxon>Embryophyta</taxon>
        <taxon>Tracheophyta</taxon>
        <taxon>Spermatophyta</taxon>
        <taxon>Magnoliopsida</taxon>
        <taxon>eudicotyledons</taxon>
        <taxon>Gunneridae</taxon>
        <taxon>Pentapetalae</taxon>
        <taxon>asterids</taxon>
        <taxon>Ericales</taxon>
        <taxon>Ericaceae</taxon>
        <taxon>Vaccinioideae</taxon>
        <taxon>Vaccinieae</taxon>
        <taxon>Vaccinium</taxon>
    </lineage>
</organism>
<proteinExistence type="predicted"/>
<protein>
    <submittedName>
        <fullName evidence="1">Uncharacterized protein</fullName>
    </submittedName>
</protein>
<gene>
    <name evidence="1" type="ORF">Vadar_011591</name>
</gene>
<sequence>MRVYVYVLEGRDLAAKDTYVKLWIGKFKSKTRVLKDTLSPAWNEEFAFRVHDMDDELMVSVYHHEEDTGFFNVSGDLMGRVRVPVWSIAAKENHNLPPTWFSLEQPKGSRLVNKDCGKILLALSLHGRGQDTCGDHLSHEHSHTRNRDSKERKSPHVTYQDFLSYTAPSRKILAGKMKDIAGHLEKLFNRNDDNPISHDSSEQSSTLSDYEDCTEESQSCCSFEEAMEKMQSTSNDIEMPKNLQGGILLDQTYTVPSKDLNTYLFAPNSQFRRDLVDVQGTSDFHEGPWMWKSEDRDVASLTRVVSYTIAPTKLVKAVKATEEQSYIKADGSEFAVDVNVSTPDVPYGNTFNIRILYCIMPGPRQSSGEESSHLVVSWGINFFQNTMMRCMIEGGARQGLKENFDQFASLLAQNVKILDTTNVLDKDHILETLKTEHQSDWELATAYFWNFPVVLTAFVILYVFVHILLCRPGEPQGLEFYDLDLPDSFGEIITCGILVVLLEHVHNRISHFVQARFQKGNDNGIKAQGEGWVLTVALIEGTNLALLDPTGFPDPYVVFTCNGKTRTSSVKLQTLDPQWNEILEFDAAEEPPSVLDTEVYDFDGPFDQAASLGHAEINFLKHTSGELADIWVPLEGKLAQSSQSKLHLRNFLDNDNGVETIKDYLTKMEKEVGKKLNLRSPHRNSTFQKHFGLLPEEYLISDFSCSLKRKMPLQGRLFLSARIVGFYANLFGHKTKFFFLWEDIDDIQVLAPSLSSVGSPQLLVVLRKGRGLDARHGAKSQDEEGRLQFYFISFVAFNVASRTIMALWKTRTLTPDQKAQIAEEQQEEDGKSVLLEDNNSCLVIDDAKMSRVYSIELPVEMKSLMQMFEGGDMEYKVMGKCGCLSYVTTAWEPIKPNVFERRICYKFNRQFSIFGGEVTCTQQKISLTNGKGWIVNEVMALHDIPFSDHFRVYFRYQFESSVLAVRNSCKCDIYVGVMLLKSTKFEQRITRNIIEKLTHRSKHILELVEREILLANVST</sequence>
<keyword evidence="2" id="KW-1185">Reference proteome</keyword>
<name>A0ACB7ZJN2_9ERIC</name>
<comment type="caution">
    <text evidence="1">The sequence shown here is derived from an EMBL/GenBank/DDBJ whole genome shotgun (WGS) entry which is preliminary data.</text>
</comment>
<evidence type="ECO:0000313" key="2">
    <source>
        <dbReference type="Proteomes" id="UP000828048"/>
    </source>
</evidence>